<dbReference type="PANTHER" id="PTHR47926">
    <property type="entry name" value="PENTATRICOPEPTIDE REPEAT-CONTAINING PROTEIN"/>
    <property type="match status" value="1"/>
</dbReference>
<dbReference type="PROSITE" id="PS51375">
    <property type="entry name" value="PPR"/>
    <property type="match status" value="6"/>
</dbReference>
<dbReference type="FunFam" id="1.25.40.10:FF:000090">
    <property type="entry name" value="Pentatricopeptide repeat-containing protein, chloroplastic"/>
    <property type="match status" value="1"/>
</dbReference>
<feature type="repeat" description="PPR" evidence="2">
    <location>
        <begin position="370"/>
        <end position="404"/>
    </location>
</feature>
<dbReference type="InterPro" id="IPR046960">
    <property type="entry name" value="PPR_At4g14850-like_plant"/>
</dbReference>
<organism evidence="3 4">
    <name type="scientific">Kalanchoe fedtschenkoi</name>
    <name type="common">Lavender scallops</name>
    <name type="synonym">South American air plant</name>
    <dbReference type="NCBI Taxonomy" id="63787"/>
    <lineage>
        <taxon>Eukaryota</taxon>
        <taxon>Viridiplantae</taxon>
        <taxon>Streptophyta</taxon>
        <taxon>Embryophyta</taxon>
        <taxon>Tracheophyta</taxon>
        <taxon>Spermatophyta</taxon>
        <taxon>Magnoliopsida</taxon>
        <taxon>eudicotyledons</taxon>
        <taxon>Gunneridae</taxon>
        <taxon>Pentapetalae</taxon>
        <taxon>Saxifragales</taxon>
        <taxon>Crassulaceae</taxon>
        <taxon>Kalanchoe</taxon>
    </lineage>
</organism>
<evidence type="ECO:0000256" key="2">
    <source>
        <dbReference type="PROSITE-ProRule" id="PRU00708"/>
    </source>
</evidence>
<dbReference type="Proteomes" id="UP000594263">
    <property type="component" value="Unplaced"/>
</dbReference>
<dbReference type="Gramene" id="Kaladp0068s0035.1.v1.1">
    <property type="protein sequence ID" value="Kaladp0068s0035.1.v1.1.CDS.1"/>
    <property type="gene ID" value="Kaladp0068s0035.v1.1"/>
</dbReference>
<dbReference type="OMA" id="FRNMQAS"/>
<dbReference type="Gene3D" id="1.25.40.10">
    <property type="entry name" value="Tetratricopeptide repeat domain"/>
    <property type="match status" value="3"/>
</dbReference>
<name>A0A7N1A2F7_KALFE</name>
<sequence length="588" mass="65463">MQSSWSRYYLKTRLLACRDEVSVSRIHCQLLVSGMFWFETFSAQLLASYARVGDIPSARQLFDMLPQREIDSWNAILAAYSRRNCQAEVLGLYEQMKLEGVRRSSSSFTMAIKACAGLLDLEKGEEIRECAVGSGYEDDVYVESAVLNLYAKCGKMSEAMRAFDKMRRRDIVSWTTMITALSQCERGEGAVDLYRRMRNEGIEGDRVAMLGIIKACAAVGDPRLGLSTHGHLVRKDLMDSSTETSLLSMYAKHGYMKQALHVFETMHRQTVISWGALVSGFAQNGYAAETLELLAKMVSNGFDPEVVSIVSALSACSQVGYFKLGKSIHGYITRRLGYERVSGTGIIDLYTKCGSFSSARAQFECISSPDLVCWNAMIAAYGVHGQGKEALSLFIQLTEQDIQPNHATFAALLSALSHSGLVEEGQYWFHKMISQFHIAPMEKHYACMVDLLSRAGKLDEAHKLLQSAETEVGISVWVSLLSGSHNHGSFYIGEAAAEKILKLNPDDLGIYALISNFFAAHRKWDQVAKLRNIMRQKGIKKAPSYSLVDVNGKLCAFLMGDETHQDYEEIESILDQLDRHMKSAAMSS</sequence>
<dbReference type="NCBIfam" id="TIGR00756">
    <property type="entry name" value="PPR"/>
    <property type="match status" value="4"/>
</dbReference>
<feature type="repeat" description="PPR" evidence="2">
    <location>
        <begin position="170"/>
        <end position="204"/>
    </location>
</feature>
<dbReference type="Pfam" id="PF13041">
    <property type="entry name" value="PPR_2"/>
    <property type="match status" value="2"/>
</dbReference>
<dbReference type="PANTHER" id="PTHR47926:SF405">
    <property type="entry name" value="DYW DOMAIN-CONTAINING PROTEIN"/>
    <property type="match status" value="1"/>
</dbReference>
<dbReference type="InterPro" id="IPR002885">
    <property type="entry name" value="PPR_rpt"/>
</dbReference>
<evidence type="ECO:0000313" key="4">
    <source>
        <dbReference type="Proteomes" id="UP000594263"/>
    </source>
</evidence>
<evidence type="ECO:0000256" key="1">
    <source>
        <dbReference type="ARBA" id="ARBA00022737"/>
    </source>
</evidence>
<feature type="repeat" description="PPR" evidence="2">
    <location>
        <begin position="69"/>
        <end position="103"/>
    </location>
</feature>
<dbReference type="GO" id="GO:0009451">
    <property type="term" value="P:RNA modification"/>
    <property type="evidence" value="ECO:0007669"/>
    <property type="project" value="InterPro"/>
</dbReference>
<protein>
    <recommendedName>
        <fullName evidence="5">Pentatricopeptide repeat-containing protein</fullName>
    </recommendedName>
</protein>
<keyword evidence="1" id="KW-0677">Repeat</keyword>
<dbReference type="AlphaFoldDB" id="A0A7N1A2F7"/>
<evidence type="ECO:0000313" key="3">
    <source>
        <dbReference type="EnsemblPlants" id="Kaladp0068s0035.1.v1.1.CDS.1"/>
    </source>
</evidence>
<dbReference type="GO" id="GO:0003723">
    <property type="term" value="F:RNA binding"/>
    <property type="evidence" value="ECO:0007669"/>
    <property type="project" value="InterPro"/>
</dbReference>
<feature type="repeat" description="PPR" evidence="2">
    <location>
        <begin position="139"/>
        <end position="169"/>
    </location>
</feature>
<feature type="repeat" description="PPR" evidence="2">
    <location>
        <begin position="239"/>
        <end position="269"/>
    </location>
</feature>
<accession>A0A7N1A2F7</accession>
<dbReference type="InterPro" id="IPR046848">
    <property type="entry name" value="E_motif"/>
</dbReference>
<dbReference type="FunFam" id="1.25.40.10:FF:000344">
    <property type="entry name" value="Pentatricopeptide repeat-containing protein"/>
    <property type="match status" value="1"/>
</dbReference>
<dbReference type="Pfam" id="PF01535">
    <property type="entry name" value="PPR"/>
    <property type="match status" value="4"/>
</dbReference>
<proteinExistence type="predicted"/>
<feature type="repeat" description="PPR" evidence="2">
    <location>
        <begin position="270"/>
        <end position="304"/>
    </location>
</feature>
<dbReference type="Pfam" id="PF20431">
    <property type="entry name" value="E_motif"/>
    <property type="match status" value="1"/>
</dbReference>
<evidence type="ECO:0008006" key="5">
    <source>
        <dbReference type="Google" id="ProtNLM"/>
    </source>
</evidence>
<dbReference type="EnsemblPlants" id="Kaladp0068s0035.1.v1.1">
    <property type="protein sequence ID" value="Kaladp0068s0035.1.v1.1.CDS.1"/>
    <property type="gene ID" value="Kaladp0068s0035.v1.1"/>
</dbReference>
<dbReference type="InterPro" id="IPR011990">
    <property type="entry name" value="TPR-like_helical_dom_sf"/>
</dbReference>
<keyword evidence="4" id="KW-1185">Reference proteome</keyword>
<reference evidence="3" key="1">
    <citation type="submission" date="2021-01" db="UniProtKB">
        <authorList>
            <consortium name="EnsemblPlants"/>
        </authorList>
    </citation>
    <scope>IDENTIFICATION</scope>
</reference>